<accession>A0A834R220</accession>
<sequence>MVASKKHLFHCLSLFLVIIFFEFQSGSLKFWYDDDDDGTTGTFNAFDRYGTWRASILYFLRILSLLPLPQILFNFFGLLLFDAFRESRRIDKPPKTMPFLCFRSVTRGDFPELVNHNILRNLDLCLDVNLENFIIEVVTDKYFDIPKHPKIRLIVVPKNYQTRSGALFKARALQYCIDVNDLNDDDWIVHLDEETLLTPQSLSGIIEFVCDGRYQFGQGMITYSNGEIVNWLTTLSDMFRVAEDMGKLRFQFYFFHKPIFSWKGSYVVSKVKAETIVGFDFGPDGSIAEDCYFSMIAYVKGYDFNFINGEMWEKSPFTLMDFLRQRKRWLQGIYLVVHSRNIPLKVKFWLGVSLYAWITTPLVLTNLIFFKLFPLPANDLINFFSTFVAAIGFYLYIFGVFKSFSINKIGFPRYILILIASLLTMPLKAIIESIAVIWGMATDKHQFFVVEKQKTSIRPIFCLKKKKTYPIDMV</sequence>
<dbReference type="FunFam" id="3.90.550.10:FF:000175">
    <property type="entry name" value="Beta-1,4-mannosyltransferase bre-3"/>
    <property type="match status" value="1"/>
</dbReference>
<dbReference type="InterPro" id="IPR001173">
    <property type="entry name" value="Glyco_trans_2-like"/>
</dbReference>
<feature type="transmembrane region" description="Helical" evidence="4">
    <location>
        <begin position="381"/>
        <end position="401"/>
    </location>
</feature>
<dbReference type="GO" id="GO:0019187">
    <property type="term" value="F:beta-1,4-mannosyltransferase activity"/>
    <property type="evidence" value="ECO:0007669"/>
    <property type="project" value="InterPro"/>
</dbReference>
<proteinExistence type="inferred from homology"/>
<dbReference type="EnsemblMetazoa" id="SSS_8633s_mrna">
    <property type="protein sequence ID" value="KAF7488270.1"/>
    <property type="gene ID" value="SSS_8633"/>
</dbReference>
<gene>
    <name evidence="6" type="ORF">SSS_8633</name>
</gene>
<keyword evidence="4" id="KW-1133">Transmembrane helix</keyword>
<dbReference type="EMBL" id="WVUK01000066">
    <property type="protein sequence ID" value="KAF7488270.1"/>
    <property type="molecule type" value="Genomic_DNA"/>
</dbReference>
<dbReference type="SUPFAM" id="SSF53448">
    <property type="entry name" value="Nucleotide-diphospho-sugar transferases"/>
    <property type="match status" value="1"/>
</dbReference>
<dbReference type="OrthoDB" id="3971593at2759"/>
<name>A0A834R220_SARSC</name>
<reference evidence="8" key="1">
    <citation type="journal article" date="2020" name="PLoS Negl. Trop. Dis.">
        <title>High-quality nuclear genome for Sarcoptes scabiei-A critical resource for a neglected parasite.</title>
        <authorList>
            <person name="Korhonen P.K."/>
            <person name="Gasser R.B."/>
            <person name="Ma G."/>
            <person name="Wang T."/>
            <person name="Stroehlein A.J."/>
            <person name="Young N.D."/>
            <person name="Ang C.S."/>
            <person name="Fernando D.D."/>
            <person name="Lu H.C."/>
            <person name="Taylor S."/>
            <person name="Reynolds S.L."/>
            <person name="Mofiz E."/>
            <person name="Najaraj S.H."/>
            <person name="Gowda H."/>
            <person name="Madugundu A."/>
            <person name="Renuse S."/>
            <person name="Holt D."/>
            <person name="Pandey A."/>
            <person name="Papenfuss A.T."/>
            <person name="Fischer K."/>
        </authorList>
    </citation>
    <scope>NUCLEOTIDE SEQUENCE [LARGE SCALE GENOMIC DNA]</scope>
</reference>
<evidence type="ECO:0000256" key="2">
    <source>
        <dbReference type="ARBA" id="ARBA00022676"/>
    </source>
</evidence>
<keyword evidence="2 6" id="KW-0328">Glycosyltransferase</keyword>
<reference evidence="6" key="2">
    <citation type="submission" date="2020-01" db="EMBL/GenBank/DDBJ databases">
        <authorList>
            <person name="Korhonen P.K.K."/>
            <person name="Guangxu M.G."/>
            <person name="Wang T.W."/>
            <person name="Stroehlein A.J.S."/>
            <person name="Young N.D."/>
            <person name="Ang C.-S.A."/>
            <person name="Fernando D.W.F."/>
            <person name="Lu H.L."/>
            <person name="Taylor S.T."/>
            <person name="Ehtesham M.E.M."/>
            <person name="Najaraj S.H.N."/>
            <person name="Harsha G.H.G."/>
            <person name="Madugundu A.M."/>
            <person name="Renuse S.R."/>
            <person name="Holt D.H."/>
            <person name="Pandey A.P."/>
            <person name="Papenfuss A.P."/>
            <person name="Gasser R.B.G."/>
            <person name="Fischer K.F."/>
        </authorList>
    </citation>
    <scope>NUCLEOTIDE SEQUENCE</scope>
    <source>
        <strain evidence="6">SSS_KF_BRIS2020</strain>
    </source>
</reference>
<dbReference type="GO" id="GO:0005737">
    <property type="term" value="C:cytoplasm"/>
    <property type="evidence" value="ECO:0007669"/>
    <property type="project" value="TreeGrafter"/>
</dbReference>
<evidence type="ECO:0000313" key="7">
    <source>
        <dbReference type="EnsemblMetazoa" id="KAF7488270.1"/>
    </source>
</evidence>
<comment type="similarity">
    <text evidence="1">Belongs to the glycosyltransferase 2 family.</text>
</comment>
<evidence type="ECO:0000313" key="8">
    <source>
        <dbReference type="Proteomes" id="UP000070412"/>
    </source>
</evidence>
<feature type="transmembrane region" description="Helical" evidence="4">
    <location>
        <begin position="413"/>
        <end position="438"/>
    </location>
</feature>
<keyword evidence="4" id="KW-0472">Membrane</keyword>
<evidence type="ECO:0000256" key="3">
    <source>
        <dbReference type="ARBA" id="ARBA00022679"/>
    </source>
</evidence>
<feature type="domain" description="Glycosyltransferase 2-like" evidence="5">
    <location>
        <begin position="187"/>
        <end position="393"/>
    </location>
</feature>
<feature type="transmembrane region" description="Helical" evidence="4">
    <location>
        <begin position="56"/>
        <end position="81"/>
    </location>
</feature>
<organism evidence="6">
    <name type="scientific">Sarcoptes scabiei</name>
    <name type="common">Itch mite</name>
    <name type="synonym">Acarus scabiei</name>
    <dbReference type="NCBI Taxonomy" id="52283"/>
    <lineage>
        <taxon>Eukaryota</taxon>
        <taxon>Metazoa</taxon>
        <taxon>Ecdysozoa</taxon>
        <taxon>Arthropoda</taxon>
        <taxon>Chelicerata</taxon>
        <taxon>Arachnida</taxon>
        <taxon>Acari</taxon>
        <taxon>Acariformes</taxon>
        <taxon>Sarcoptiformes</taxon>
        <taxon>Astigmata</taxon>
        <taxon>Psoroptidia</taxon>
        <taxon>Sarcoptoidea</taxon>
        <taxon>Sarcoptidae</taxon>
        <taxon>Sarcoptinae</taxon>
        <taxon>Sarcoptes</taxon>
    </lineage>
</organism>
<protein>
    <submittedName>
        <fullName evidence="6">Beta-1,4-mannosyltransferase egh</fullName>
    </submittedName>
</protein>
<dbReference type="AlphaFoldDB" id="A0A834R220"/>
<keyword evidence="3 6" id="KW-0808">Transferase</keyword>
<dbReference type="PANTHER" id="PTHR16779">
    <property type="entry name" value="BETA-1,4-MANNOSYLTRANSFERASE EGH"/>
    <property type="match status" value="1"/>
</dbReference>
<dbReference type="InterPro" id="IPR029044">
    <property type="entry name" value="Nucleotide-diphossugar_trans"/>
</dbReference>
<evidence type="ECO:0000256" key="4">
    <source>
        <dbReference type="SAM" id="Phobius"/>
    </source>
</evidence>
<dbReference type="Proteomes" id="UP000070412">
    <property type="component" value="Unassembled WGS sequence"/>
</dbReference>
<dbReference type="Pfam" id="PF13632">
    <property type="entry name" value="Glyco_trans_2_3"/>
    <property type="match status" value="1"/>
</dbReference>
<keyword evidence="8" id="KW-1185">Reference proteome</keyword>
<evidence type="ECO:0000256" key="1">
    <source>
        <dbReference type="ARBA" id="ARBA00006739"/>
    </source>
</evidence>
<reference evidence="7" key="3">
    <citation type="submission" date="2022-06" db="UniProtKB">
        <authorList>
            <consortium name="EnsemblMetazoa"/>
        </authorList>
    </citation>
    <scope>IDENTIFICATION</scope>
</reference>
<dbReference type="InterPro" id="IPR027389">
    <property type="entry name" value="B_mannosylTrfase_Bre-3/Egh"/>
</dbReference>
<evidence type="ECO:0000313" key="6">
    <source>
        <dbReference type="EMBL" id="KAF7488270.1"/>
    </source>
</evidence>
<dbReference type="Gene3D" id="3.90.550.10">
    <property type="entry name" value="Spore Coat Polysaccharide Biosynthesis Protein SpsA, Chain A"/>
    <property type="match status" value="1"/>
</dbReference>
<feature type="transmembrane region" description="Helical" evidence="4">
    <location>
        <begin position="348"/>
        <end position="369"/>
    </location>
</feature>
<evidence type="ECO:0000259" key="5">
    <source>
        <dbReference type="Pfam" id="PF13632"/>
    </source>
</evidence>
<dbReference type="PANTHER" id="PTHR16779:SF1">
    <property type="entry name" value="BETA-1,4-MANNOSYLTRANSFERASE EGH"/>
    <property type="match status" value="1"/>
</dbReference>
<keyword evidence="4" id="KW-0812">Transmembrane</keyword>